<keyword evidence="2" id="KW-1185">Reference proteome</keyword>
<gene>
    <name evidence="1" type="ORF">CLAC_12275</name>
</gene>
<dbReference type="EMBL" id="CP006841">
    <property type="protein sequence ID" value="ALA68743.1"/>
    <property type="molecule type" value="Genomic_DNA"/>
</dbReference>
<evidence type="ECO:0000313" key="1">
    <source>
        <dbReference type="EMBL" id="ALA68743.1"/>
    </source>
</evidence>
<sequence>MSGLTLRGLEGERELASPEQFAEAVKDNFEIVLDLNVAERAYRKAEKEQQSSEGDD</sequence>
<name>A0A0K2H483_9CORY</name>
<accession>A0A0K2H483</accession>
<protein>
    <submittedName>
        <fullName evidence="1">Uncharacterized protein</fullName>
    </submittedName>
</protein>
<proteinExistence type="predicted"/>
<organism evidence="1 2">
    <name type="scientific">Corynebacterium lactis RW2-5</name>
    <dbReference type="NCBI Taxonomy" id="1408189"/>
    <lineage>
        <taxon>Bacteria</taxon>
        <taxon>Bacillati</taxon>
        <taxon>Actinomycetota</taxon>
        <taxon>Actinomycetes</taxon>
        <taxon>Mycobacteriales</taxon>
        <taxon>Corynebacteriaceae</taxon>
        <taxon>Corynebacterium</taxon>
    </lineage>
</organism>
<evidence type="ECO:0000313" key="2">
    <source>
        <dbReference type="Proteomes" id="UP000058446"/>
    </source>
</evidence>
<dbReference type="KEGG" id="clw:CLAC_12275"/>
<dbReference type="AlphaFoldDB" id="A0A0K2H483"/>
<dbReference type="Proteomes" id="UP000058446">
    <property type="component" value="Chromosome"/>
</dbReference>
<dbReference type="RefSeq" id="WP_156324858.1">
    <property type="nucleotide sequence ID" value="NZ_CP006841.1"/>
</dbReference>
<reference evidence="1 2" key="1">
    <citation type="submission" date="2013-10" db="EMBL/GenBank/DDBJ databases">
        <title>Complete genome sequence of Corynebacterium lactis DSM 45799(T), isolated from raw cow milk.</title>
        <authorList>
            <person name="Ruckert C."/>
            <person name="Albersmeier A."/>
            <person name="Lipski A."/>
            <person name="Kalinowski J."/>
        </authorList>
    </citation>
    <scope>NUCLEOTIDE SEQUENCE [LARGE SCALE GENOMIC DNA]</scope>
    <source>
        <strain evidence="1 2">RW2-5</strain>
    </source>
</reference>
<dbReference type="PATRIC" id="fig|1408189.4.peg.2472"/>